<dbReference type="Gene3D" id="3.40.50.300">
    <property type="entry name" value="P-loop containing nucleotide triphosphate hydrolases"/>
    <property type="match status" value="1"/>
</dbReference>
<evidence type="ECO:0000259" key="1">
    <source>
        <dbReference type="Pfam" id="PF00005"/>
    </source>
</evidence>
<dbReference type="EMBL" id="UHIV01000006">
    <property type="protein sequence ID" value="SUP61301.1"/>
    <property type="molecule type" value="Genomic_DNA"/>
</dbReference>
<name>A0A380P7V9_WEIVI</name>
<dbReference type="PANTHER" id="PTHR43394">
    <property type="entry name" value="ATP-DEPENDENT PERMEASE MDL1, MITOCHONDRIAL"/>
    <property type="match status" value="1"/>
</dbReference>
<dbReference type="GO" id="GO:0005524">
    <property type="term" value="F:ATP binding"/>
    <property type="evidence" value="ECO:0007669"/>
    <property type="project" value="UniProtKB-KW"/>
</dbReference>
<proteinExistence type="predicted"/>
<evidence type="ECO:0000313" key="2">
    <source>
        <dbReference type="EMBL" id="SUP61301.1"/>
    </source>
</evidence>
<keyword evidence="2" id="KW-0067">ATP-binding</keyword>
<dbReference type="InterPro" id="IPR039421">
    <property type="entry name" value="Type_1_exporter"/>
</dbReference>
<dbReference type="InterPro" id="IPR027417">
    <property type="entry name" value="P-loop_NTPase"/>
</dbReference>
<keyword evidence="2" id="KW-0378">Hydrolase</keyword>
<feature type="domain" description="ABC transporter" evidence="1">
    <location>
        <begin position="15"/>
        <end position="136"/>
    </location>
</feature>
<organism evidence="2 3">
    <name type="scientific">Weissella viridescens</name>
    <name type="common">Lactobacillus viridescens</name>
    <dbReference type="NCBI Taxonomy" id="1629"/>
    <lineage>
        <taxon>Bacteria</taxon>
        <taxon>Bacillati</taxon>
        <taxon>Bacillota</taxon>
        <taxon>Bacilli</taxon>
        <taxon>Lactobacillales</taxon>
        <taxon>Lactobacillaceae</taxon>
        <taxon>Weissella</taxon>
    </lineage>
</organism>
<dbReference type="GO" id="GO:0016887">
    <property type="term" value="F:ATP hydrolysis activity"/>
    <property type="evidence" value="ECO:0007669"/>
    <property type="project" value="InterPro"/>
</dbReference>
<protein>
    <submittedName>
        <fullName evidence="2">Multidrug export ATP-binding/permease protein SAV1866</fullName>
        <ecNumber evidence="2">3.6.3.-</ecNumber>
    </submittedName>
</protein>
<sequence length="141" mass="15234">MLITHIQNKSISPTNISMEIKGFEKVGLVGTSGSGKSTLLNLLGGFIDGEGEVKLRVKSTAFVTKSLATKLTIYATRSIHFHDTVRANLAFYAPEVTDVQIEKVIDQVGLQDWFNNLTDGLDTIIGDGAMQTSGGKHNELP</sequence>
<dbReference type="EC" id="3.6.3.-" evidence="2"/>
<dbReference type="Pfam" id="PF00005">
    <property type="entry name" value="ABC_tran"/>
    <property type="match status" value="1"/>
</dbReference>
<dbReference type="Proteomes" id="UP000254621">
    <property type="component" value="Unassembled WGS sequence"/>
</dbReference>
<keyword evidence="2" id="KW-0547">Nucleotide-binding</keyword>
<dbReference type="AlphaFoldDB" id="A0A380P7V9"/>
<accession>A0A380P7V9</accession>
<reference evidence="2 3" key="1">
    <citation type="submission" date="2018-06" db="EMBL/GenBank/DDBJ databases">
        <authorList>
            <consortium name="Pathogen Informatics"/>
            <person name="Doyle S."/>
        </authorList>
    </citation>
    <scope>NUCLEOTIDE SEQUENCE [LARGE SCALE GENOMIC DNA]</scope>
    <source>
        <strain evidence="2 3">NCTC13645</strain>
    </source>
</reference>
<dbReference type="InterPro" id="IPR003439">
    <property type="entry name" value="ABC_transporter-like_ATP-bd"/>
</dbReference>
<dbReference type="SUPFAM" id="SSF52540">
    <property type="entry name" value="P-loop containing nucleoside triphosphate hydrolases"/>
    <property type="match status" value="1"/>
</dbReference>
<gene>
    <name evidence="2" type="ORF">NCTC13645_02436</name>
</gene>
<evidence type="ECO:0000313" key="3">
    <source>
        <dbReference type="Proteomes" id="UP000254621"/>
    </source>
</evidence>